<name>A0A9W4CXK1_BLUGR</name>
<comment type="caution">
    <text evidence="2">The sequence shown here is derived from an EMBL/GenBank/DDBJ whole genome shotgun (WGS) entry which is preliminary data.</text>
</comment>
<sequence>MWISVYLSTAKLRHLLAILFTATTLLNVSLQSDVSGYICGDLAVWHDEAIEVARLASKLLTPMNPRYVFPALLEDTKLFGIEKKNLFLVPFRNFRLIRHGMRYGPDRIVIDEYGNFEGVVFDLNNRASVVPAYEKCKTFLTFDDLRPNLDMENNYKALGHVCGSNFLGGEIETELKSKCSGLENLSPNSEDYFQLLDQNCITRLNKHLRYKHIGKRNYNVGHTNSSPVYHVEFTFKCILIRIKPAVRAAPPKPACLEVWTPKPSLDISINPLLNPQNQNQESGQMYHCNQVTFTMIAIKNYLKHFYSLQEKSPTSIEDALIYQNEDLMLWLILSPERNAKGNFVRNMYAIGFDNDKIFSGLYYASSKGGERQSFMPCTGPEI</sequence>
<evidence type="ECO:0000313" key="3">
    <source>
        <dbReference type="Proteomes" id="UP000683417"/>
    </source>
</evidence>
<protein>
    <submittedName>
        <fullName evidence="2">BgTH12-07519</fullName>
    </submittedName>
</protein>
<evidence type="ECO:0000256" key="1">
    <source>
        <dbReference type="SAM" id="SignalP"/>
    </source>
</evidence>
<dbReference type="EMBL" id="CAJHIT010000003">
    <property type="protein sequence ID" value="CAD6500341.1"/>
    <property type="molecule type" value="Genomic_DNA"/>
</dbReference>
<feature type="chain" id="PRO_5040988104" evidence="1">
    <location>
        <begin position="18"/>
        <end position="382"/>
    </location>
</feature>
<gene>
    <name evidence="2" type="ORF">BGTH12_LOCUS1699</name>
</gene>
<feature type="signal peptide" evidence="1">
    <location>
        <begin position="1"/>
        <end position="17"/>
    </location>
</feature>
<accession>A0A9W4CXK1</accession>
<evidence type="ECO:0000313" key="2">
    <source>
        <dbReference type="EMBL" id="CAD6500341.1"/>
    </source>
</evidence>
<reference evidence="2" key="1">
    <citation type="submission" date="2020-10" db="EMBL/GenBank/DDBJ databases">
        <authorList>
            <person name="Muller C M."/>
        </authorList>
    </citation>
    <scope>NUCLEOTIDE SEQUENCE</scope>
    <source>
        <strain evidence="2">THUN-12</strain>
    </source>
</reference>
<proteinExistence type="predicted"/>
<dbReference type="AlphaFoldDB" id="A0A9W4CXK1"/>
<organism evidence="2 3">
    <name type="scientific">Blumeria graminis f. sp. triticale</name>
    <dbReference type="NCBI Taxonomy" id="1689686"/>
    <lineage>
        <taxon>Eukaryota</taxon>
        <taxon>Fungi</taxon>
        <taxon>Dikarya</taxon>
        <taxon>Ascomycota</taxon>
        <taxon>Pezizomycotina</taxon>
        <taxon>Leotiomycetes</taxon>
        <taxon>Erysiphales</taxon>
        <taxon>Erysiphaceae</taxon>
        <taxon>Blumeria</taxon>
    </lineage>
</organism>
<dbReference type="Proteomes" id="UP000683417">
    <property type="component" value="Unassembled WGS sequence"/>
</dbReference>
<keyword evidence="1" id="KW-0732">Signal</keyword>